<dbReference type="Gene3D" id="1.10.10.60">
    <property type="entry name" value="Homeodomain-like"/>
    <property type="match status" value="1"/>
</dbReference>
<dbReference type="FunFam" id="1.10.10.60:FF:000061">
    <property type="entry name" value="Trihelix transcription factor GT-2"/>
    <property type="match status" value="1"/>
</dbReference>
<protein>
    <recommendedName>
        <fullName evidence="8">Myb-like domain-containing protein</fullName>
    </recommendedName>
</protein>
<organism evidence="9 10">
    <name type="scientific">Salix udensis</name>
    <dbReference type="NCBI Taxonomy" id="889485"/>
    <lineage>
        <taxon>Eukaryota</taxon>
        <taxon>Viridiplantae</taxon>
        <taxon>Streptophyta</taxon>
        <taxon>Embryophyta</taxon>
        <taxon>Tracheophyta</taxon>
        <taxon>Spermatophyta</taxon>
        <taxon>Magnoliopsida</taxon>
        <taxon>eudicotyledons</taxon>
        <taxon>Gunneridae</taxon>
        <taxon>Pentapetalae</taxon>
        <taxon>rosids</taxon>
        <taxon>fabids</taxon>
        <taxon>Malpighiales</taxon>
        <taxon>Salicaceae</taxon>
        <taxon>Saliceae</taxon>
        <taxon>Salix</taxon>
    </lineage>
</organism>
<evidence type="ECO:0000313" key="9">
    <source>
        <dbReference type="EMBL" id="KAJ6434280.1"/>
    </source>
</evidence>
<gene>
    <name evidence="9" type="ORF">OIU84_017892</name>
</gene>
<dbReference type="PROSITE" id="PS50090">
    <property type="entry name" value="MYB_LIKE"/>
    <property type="match status" value="1"/>
</dbReference>
<feature type="region of interest" description="Disordered" evidence="7">
    <location>
        <begin position="297"/>
        <end position="352"/>
    </location>
</feature>
<dbReference type="GO" id="GO:0005634">
    <property type="term" value="C:nucleus"/>
    <property type="evidence" value="ECO:0007669"/>
    <property type="project" value="UniProtKB-SubCell"/>
</dbReference>
<dbReference type="InterPro" id="IPR044822">
    <property type="entry name" value="Myb_DNA-bind_4"/>
</dbReference>
<evidence type="ECO:0000256" key="7">
    <source>
        <dbReference type="SAM" id="MobiDB-lite"/>
    </source>
</evidence>
<feature type="region of interest" description="Disordered" evidence="7">
    <location>
        <begin position="159"/>
        <end position="179"/>
    </location>
</feature>
<feature type="region of interest" description="Disordered" evidence="7">
    <location>
        <begin position="95"/>
        <end position="144"/>
    </location>
</feature>
<dbReference type="CDD" id="cd12203">
    <property type="entry name" value="GT1"/>
    <property type="match status" value="1"/>
</dbReference>
<feature type="compositionally biased region" description="Polar residues" evidence="7">
    <location>
        <begin position="297"/>
        <end position="313"/>
    </location>
</feature>
<name>A0AAD6L455_9ROSI</name>
<dbReference type="Pfam" id="PF13837">
    <property type="entry name" value="Myb_DNA-bind_4"/>
    <property type="match status" value="1"/>
</dbReference>
<dbReference type="PANTHER" id="PTHR21654">
    <property type="entry name" value="FI21293P1"/>
    <property type="match status" value="1"/>
</dbReference>
<keyword evidence="6" id="KW-0539">Nucleus</keyword>
<evidence type="ECO:0000256" key="4">
    <source>
        <dbReference type="ARBA" id="ARBA00023125"/>
    </source>
</evidence>
<comment type="caution">
    <text evidence="9">The sequence shown here is derived from an EMBL/GenBank/DDBJ whole genome shotgun (WGS) entry which is preliminary data.</text>
</comment>
<evidence type="ECO:0000256" key="1">
    <source>
        <dbReference type="ARBA" id="ARBA00004123"/>
    </source>
</evidence>
<comment type="subcellular location">
    <subcellularLocation>
        <location evidence="1">Nucleus</location>
    </subcellularLocation>
</comment>
<dbReference type="GO" id="GO:0006355">
    <property type="term" value="P:regulation of DNA-templated transcription"/>
    <property type="evidence" value="ECO:0007669"/>
    <property type="project" value="UniProtKB-ARBA"/>
</dbReference>
<dbReference type="GO" id="GO:0003677">
    <property type="term" value="F:DNA binding"/>
    <property type="evidence" value="ECO:0007669"/>
    <property type="project" value="UniProtKB-KW"/>
</dbReference>
<keyword evidence="5" id="KW-0804">Transcription</keyword>
<reference evidence="9 10" key="1">
    <citation type="journal article" date="2023" name="Int. J. Mol. Sci.">
        <title>De Novo Assembly and Annotation of 11 Diverse Shrub Willow (Salix) Genomes Reveals Novel Gene Organization in Sex-Linked Regions.</title>
        <authorList>
            <person name="Hyden B."/>
            <person name="Feng K."/>
            <person name="Yates T.B."/>
            <person name="Jawdy S."/>
            <person name="Cereghino C."/>
            <person name="Smart L.B."/>
            <person name="Muchero W."/>
        </authorList>
    </citation>
    <scope>NUCLEOTIDE SEQUENCE [LARGE SCALE GENOMIC DNA]</scope>
    <source>
        <tissue evidence="9">Shoot tip</tissue>
    </source>
</reference>
<evidence type="ECO:0000256" key="2">
    <source>
        <dbReference type="ARBA" id="ARBA00022737"/>
    </source>
</evidence>
<sequence length="352" mass="39336">MMAQQEEMHNKLLEDMVKRDEEKAAKEEARKKLEMDRIDKELEIRAHEQALASDRQATLIKFLKKFTSSDPSAEIFGEKTAPDLAIPNSLNASSSSSLVRAQNPNPVSNESQAKAPTSSSILDKTNTPWTENQEPRNPKSTLATNIPQLVPTTSNTQAVLAPQNPNSLNSQSSSSGPPNALLIYKKVQAKSTSSDKDDIGKRWPRDEVLALINLRCSLYTNNEDKDGSAKAPLWERISQGMLESGYRRSAKRCKEKWENINKYFRKTKDVSKKRSMDSRTCPYFHQLSALYNQGTLVAPDNRSTSPENQSNLSETRHSRSSSQNGTSNSTVHVGTDADQKNMAQAPPFDFEF</sequence>
<feature type="domain" description="Myb-like" evidence="8">
    <location>
        <begin position="202"/>
        <end position="261"/>
    </location>
</feature>
<feature type="compositionally biased region" description="Polar residues" evidence="7">
    <location>
        <begin position="99"/>
        <end position="132"/>
    </location>
</feature>
<evidence type="ECO:0000256" key="5">
    <source>
        <dbReference type="ARBA" id="ARBA00023163"/>
    </source>
</evidence>
<dbReference type="Proteomes" id="UP001162972">
    <property type="component" value="Chromosome 13"/>
</dbReference>
<accession>A0AAD6L455</accession>
<dbReference type="EMBL" id="JAPFFJ010000002">
    <property type="protein sequence ID" value="KAJ6434280.1"/>
    <property type="molecule type" value="Genomic_DNA"/>
</dbReference>
<dbReference type="InterPro" id="IPR001005">
    <property type="entry name" value="SANT/Myb"/>
</dbReference>
<keyword evidence="10" id="KW-1185">Reference proteome</keyword>
<keyword evidence="2" id="KW-0677">Repeat</keyword>
<feature type="compositionally biased region" description="Low complexity" evidence="7">
    <location>
        <begin position="162"/>
        <end position="179"/>
    </location>
</feature>
<proteinExistence type="predicted"/>
<evidence type="ECO:0000256" key="6">
    <source>
        <dbReference type="ARBA" id="ARBA00023242"/>
    </source>
</evidence>
<evidence type="ECO:0000313" key="10">
    <source>
        <dbReference type="Proteomes" id="UP001162972"/>
    </source>
</evidence>
<dbReference type="AlphaFoldDB" id="A0AAD6L455"/>
<keyword evidence="4" id="KW-0238">DNA-binding</keyword>
<evidence type="ECO:0000259" key="8">
    <source>
        <dbReference type="PROSITE" id="PS50090"/>
    </source>
</evidence>
<evidence type="ECO:0000256" key="3">
    <source>
        <dbReference type="ARBA" id="ARBA00023015"/>
    </source>
</evidence>
<feature type="compositionally biased region" description="Low complexity" evidence="7">
    <location>
        <begin position="320"/>
        <end position="330"/>
    </location>
</feature>
<keyword evidence="3" id="KW-0805">Transcription regulation</keyword>
<dbReference type="PANTHER" id="PTHR21654:SF61">
    <property type="entry name" value="TRIHELIX TRANSCRIPTION FACTOR GTL2"/>
    <property type="match status" value="1"/>
</dbReference>
<feature type="region of interest" description="Disordered" evidence="7">
    <location>
        <begin position="1"/>
        <end position="30"/>
    </location>
</feature>